<dbReference type="InterPro" id="IPR043519">
    <property type="entry name" value="NT_sf"/>
</dbReference>
<dbReference type="SUPFAM" id="SSF89550">
    <property type="entry name" value="PHP domain-like"/>
    <property type="match status" value="1"/>
</dbReference>
<dbReference type="InterPro" id="IPR029398">
    <property type="entry name" value="PolB_thumb"/>
</dbReference>
<protein>
    <recommendedName>
        <fullName evidence="1">DNA polymerase beta thumb domain-containing protein</fullName>
    </recommendedName>
</protein>
<dbReference type="GO" id="GO:0042578">
    <property type="term" value="F:phosphoric ester hydrolase activity"/>
    <property type="evidence" value="ECO:0007669"/>
    <property type="project" value="TreeGrafter"/>
</dbReference>
<dbReference type="PANTHER" id="PTHR36928:SF1">
    <property type="entry name" value="PHOSPHATASE YCDX-RELATED"/>
    <property type="match status" value="1"/>
</dbReference>
<sequence>MEYALAYPQIDSVITRSQVKLKNDLEVDLKISDPDDWGSMLQHFTGSKMHNIRLRTLAKERGLSLSEDGILEKEKLHRFKTETDFQSYEKSVKNRGIKLLIGLEVDIRPEGDFALSDKLMATLDYAIVSNHSAFDNTVAKNTERIITALSHPKALILGHPTGRIINHRQSLSADWEKVFAFCVKNHKLMEVNAYPDRLDLPDDLIKTALGKGVKLIINTDSHKAEQMNHMKYGVWQARKGYAMKRDVVNSLTWQNLQTVLK</sequence>
<organism evidence="2 3">
    <name type="scientific">Candidatus Collierbacteria bacterium CG1_02_44_10</name>
    <dbReference type="NCBI Taxonomy" id="1805087"/>
    <lineage>
        <taxon>Bacteria</taxon>
        <taxon>Candidatus Collieribacteriota</taxon>
    </lineage>
</organism>
<dbReference type="InterPro" id="IPR050243">
    <property type="entry name" value="PHP_phosphatase"/>
</dbReference>
<accession>A0A1J4RUV5</accession>
<dbReference type="GO" id="GO:0005829">
    <property type="term" value="C:cytosol"/>
    <property type="evidence" value="ECO:0007669"/>
    <property type="project" value="TreeGrafter"/>
</dbReference>
<gene>
    <name evidence="2" type="ORF">AUJ42_02255</name>
</gene>
<reference evidence="2 3" key="1">
    <citation type="journal article" date="2016" name="Environ. Microbiol.">
        <title>Genomic resolution of a cold subsurface aquifer community provides metabolic insights for novel microbes adapted to high CO concentrations.</title>
        <authorList>
            <person name="Probst A.J."/>
            <person name="Castelle C.J."/>
            <person name="Singh A."/>
            <person name="Brown C.T."/>
            <person name="Anantharaman K."/>
            <person name="Sharon I."/>
            <person name="Hug L.A."/>
            <person name="Burstein D."/>
            <person name="Emerson J.B."/>
            <person name="Thomas B.C."/>
            <person name="Banfield J.F."/>
        </authorList>
    </citation>
    <scope>NUCLEOTIDE SEQUENCE [LARGE SCALE GENOMIC DNA]</scope>
    <source>
        <strain evidence="2">CG1_02_44_10</strain>
    </source>
</reference>
<dbReference type="EMBL" id="MNUK01000054">
    <property type="protein sequence ID" value="OIN91089.1"/>
    <property type="molecule type" value="Genomic_DNA"/>
</dbReference>
<name>A0A1J4RUV5_9BACT</name>
<dbReference type="Proteomes" id="UP000182345">
    <property type="component" value="Unassembled WGS sequence"/>
</dbReference>
<evidence type="ECO:0000313" key="2">
    <source>
        <dbReference type="EMBL" id="OIN91089.1"/>
    </source>
</evidence>
<feature type="domain" description="DNA polymerase beta thumb" evidence="1">
    <location>
        <begin position="41"/>
        <end position="85"/>
    </location>
</feature>
<comment type="caution">
    <text evidence="2">The sequence shown here is derived from an EMBL/GenBank/DDBJ whole genome shotgun (WGS) entry which is preliminary data.</text>
</comment>
<evidence type="ECO:0000313" key="3">
    <source>
        <dbReference type="Proteomes" id="UP000182345"/>
    </source>
</evidence>
<dbReference type="InterPro" id="IPR016195">
    <property type="entry name" value="Pol/histidinol_Pase-like"/>
</dbReference>
<dbReference type="AlphaFoldDB" id="A0A1J4RUV5"/>
<proteinExistence type="predicted"/>
<dbReference type="GO" id="GO:0008270">
    <property type="term" value="F:zinc ion binding"/>
    <property type="evidence" value="ECO:0007669"/>
    <property type="project" value="TreeGrafter"/>
</dbReference>
<evidence type="ECO:0000259" key="1">
    <source>
        <dbReference type="Pfam" id="PF14791"/>
    </source>
</evidence>
<dbReference type="Pfam" id="PF14791">
    <property type="entry name" value="DNA_pol_B_thumb"/>
    <property type="match status" value="1"/>
</dbReference>
<dbReference type="SUPFAM" id="SSF81301">
    <property type="entry name" value="Nucleotidyltransferase"/>
    <property type="match status" value="1"/>
</dbReference>
<dbReference type="Gene3D" id="3.20.20.140">
    <property type="entry name" value="Metal-dependent hydrolases"/>
    <property type="match status" value="1"/>
</dbReference>
<dbReference type="PANTHER" id="PTHR36928">
    <property type="entry name" value="PHOSPHATASE YCDX-RELATED"/>
    <property type="match status" value="1"/>
</dbReference>